<organism evidence="8 9">
    <name type="scientific">Pseudoclavibacter chungangensis</name>
    <dbReference type="NCBI Taxonomy" id="587635"/>
    <lineage>
        <taxon>Bacteria</taxon>
        <taxon>Bacillati</taxon>
        <taxon>Actinomycetota</taxon>
        <taxon>Actinomycetes</taxon>
        <taxon>Micrococcales</taxon>
        <taxon>Microbacteriaceae</taxon>
        <taxon>Pseudoclavibacter</taxon>
    </lineage>
</organism>
<dbReference type="InterPro" id="IPR036477">
    <property type="entry name" value="Formyl_transf_N_sf"/>
</dbReference>
<dbReference type="CDD" id="cd08704">
    <property type="entry name" value="Met_tRNA_FMT_C"/>
    <property type="match status" value="1"/>
</dbReference>
<dbReference type="OrthoDB" id="9802815at2"/>
<comment type="catalytic activity">
    <reaction evidence="5">
        <text>L-methionyl-tRNA(fMet) + (6R)-10-formyltetrahydrofolate = N-formyl-L-methionyl-tRNA(fMet) + (6S)-5,6,7,8-tetrahydrofolate + H(+)</text>
        <dbReference type="Rhea" id="RHEA:24380"/>
        <dbReference type="Rhea" id="RHEA-COMP:9952"/>
        <dbReference type="Rhea" id="RHEA-COMP:9953"/>
        <dbReference type="ChEBI" id="CHEBI:15378"/>
        <dbReference type="ChEBI" id="CHEBI:57453"/>
        <dbReference type="ChEBI" id="CHEBI:78530"/>
        <dbReference type="ChEBI" id="CHEBI:78844"/>
        <dbReference type="ChEBI" id="CHEBI:195366"/>
        <dbReference type="EC" id="2.1.2.9"/>
    </reaction>
</comment>
<dbReference type="Proteomes" id="UP000467240">
    <property type="component" value="Unassembled WGS sequence"/>
</dbReference>
<dbReference type="Gene3D" id="3.40.50.12230">
    <property type="match status" value="1"/>
</dbReference>
<evidence type="ECO:0000259" key="6">
    <source>
        <dbReference type="Pfam" id="PF00551"/>
    </source>
</evidence>
<dbReference type="NCBIfam" id="TIGR00460">
    <property type="entry name" value="fmt"/>
    <property type="match status" value="1"/>
</dbReference>
<dbReference type="CDD" id="cd08646">
    <property type="entry name" value="FMT_core_Met-tRNA-FMT_N"/>
    <property type="match status" value="1"/>
</dbReference>
<dbReference type="InterPro" id="IPR002376">
    <property type="entry name" value="Formyl_transf_N"/>
</dbReference>
<protein>
    <recommendedName>
        <fullName evidence="2 5">Methionyl-tRNA formyltransferase</fullName>
        <ecNumber evidence="2 5">2.1.2.9</ecNumber>
    </recommendedName>
</protein>
<evidence type="ECO:0000256" key="3">
    <source>
        <dbReference type="ARBA" id="ARBA00022679"/>
    </source>
</evidence>
<dbReference type="HAMAP" id="MF_00182">
    <property type="entry name" value="Formyl_trans"/>
    <property type="match status" value="1"/>
</dbReference>
<dbReference type="InterPro" id="IPR044135">
    <property type="entry name" value="Met-tRNA-FMT_C"/>
</dbReference>
<dbReference type="SUPFAM" id="SSF50486">
    <property type="entry name" value="FMT C-terminal domain-like"/>
    <property type="match status" value="1"/>
</dbReference>
<dbReference type="PANTHER" id="PTHR11138">
    <property type="entry name" value="METHIONYL-TRNA FORMYLTRANSFERASE"/>
    <property type="match status" value="1"/>
</dbReference>
<evidence type="ECO:0000256" key="1">
    <source>
        <dbReference type="ARBA" id="ARBA00010699"/>
    </source>
</evidence>
<keyword evidence="9" id="KW-1185">Reference proteome</keyword>
<accession>A0A7J5BWB7</accession>
<feature type="binding site" evidence="5">
    <location>
        <begin position="108"/>
        <end position="111"/>
    </location>
    <ligand>
        <name>(6S)-5,6,7,8-tetrahydrofolate</name>
        <dbReference type="ChEBI" id="CHEBI:57453"/>
    </ligand>
</feature>
<dbReference type="InterPro" id="IPR041711">
    <property type="entry name" value="Met-tRNA-FMT_N"/>
</dbReference>
<feature type="domain" description="Formyl transferase C-terminal" evidence="7">
    <location>
        <begin position="201"/>
        <end position="302"/>
    </location>
</feature>
<dbReference type="Pfam" id="PF02911">
    <property type="entry name" value="Formyl_trans_C"/>
    <property type="match status" value="1"/>
</dbReference>
<dbReference type="RefSeq" id="WP_158040322.1">
    <property type="nucleotide sequence ID" value="NZ_JACCFV010000001.1"/>
</dbReference>
<dbReference type="Pfam" id="PF00551">
    <property type="entry name" value="Formyl_trans_N"/>
    <property type="match status" value="1"/>
</dbReference>
<comment type="caution">
    <text evidence="8">The sequence shown here is derived from an EMBL/GenBank/DDBJ whole genome shotgun (WGS) entry which is preliminary data.</text>
</comment>
<proteinExistence type="inferred from homology"/>
<evidence type="ECO:0000256" key="2">
    <source>
        <dbReference type="ARBA" id="ARBA00012261"/>
    </source>
</evidence>
<comment type="similarity">
    <text evidence="1 5">Belongs to the Fmt family.</text>
</comment>
<evidence type="ECO:0000313" key="8">
    <source>
        <dbReference type="EMBL" id="KAB1657840.1"/>
    </source>
</evidence>
<dbReference type="GO" id="GO:0005829">
    <property type="term" value="C:cytosol"/>
    <property type="evidence" value="ECO:0007669"/>
    <property type="project" value="TreeGrafter"/>
</dbReference>
<dbReference type="AlphaFoldDB" id="A0A7J5BWB7"/>
<feature type="domain" description="Formyl transferase N-terminal" evidence="6">
    <location>
        <begin position="1"/>
        <end position="167"/>
    </location>
</feature>
<evidence type="ECO:0000256" key="5">
    <source>
        <dbReference type="HAMAP-Rule" id="MF_00182"/>
    </source>
</evidence>
<dbReference type="GO" id="GO:0004479">
    <property type="term" value="F:methionyl-tRNA formyltransferase activity"/>
    <property type="evidence" value="ECO:0007669"/>
    <property type="project" value="UniProtKB-UniRule"/>
</dbReference>
<name>A0A7J5BWB7_9MICO</name>
<keyword evidence="4 5" id="KW-0648">Protein biosynthesis</keyword>
<sequence>MRIVFAGTPPVAVPTLDALVDAGHEIVAVVTRPDAPVGRRRRLTPSAVAARAAELGLPIVHATALGADETARIATLAPELGVIVAYGGLVREPLLSTPAHGWINLHFSLLPRWRGAAPVQRALMAGERTTGVSVFTLEEGLDTGPLHLQREVPIGDGETADELLERLGVDGADDVRAAVDAIAAGTASPSPQLGEPTTAAKLTTADGHIDWRGPADVVHARIRGVTSEPGASSALGDGRLKILRAGRPDDDLARLAPSALGPGEVVWAGKRVLVGTGDRPLELLEVQPPGKRPMRAADWLRGVADGRAVLS</sequence>
<dbReference type="EMBL" id="WBJZ01000008">
    <property type="protein sequence ID" value="KAB1657840.1"/>
    <property type="molecule type" value="Genomic_DNA"/>
</dbReference>
<comment type="function">
    <text evidence="5">Attaches a formyl group to the free amino group of methionyl-tRNA(fMet). The formyl group appears to play a dual role in the initiator identity of N-formylmethionyl-tRNA by promoting its recognition by IF2 and preventing the misappropriation of this tRNA by the elongation apparatus.</text>
</comment>
<evidence type="ECO:0000313" key="9">
    <source>
        <dbReference type="Proteomes" id="UP000467240"/>
    </source>
</evidence>
<keyword evidence="3 5" id="KW-0808">Transferase</keyword>
<dbReference type="PANTHER" id="PTHR11138:SF5">
    <property type="entry name" value="METHIONYL-TRNA FORMYLTRANSFERASE, MITOCHONDRIAL"/>
    <property type="match status" value="1"/>
</dbReference>
<evidence type="ECO:0000259" key="7">
    <source>
        <dbReference type="Pfam" id="PF02911"/>
    </source>
</evidence>
<dbReference type="InterPro" id="IPR011034">
    <property type="entry name" value="Formyl_transferase-like_C_sf"/>
</dbReference>
<dbReference type="SUPFAM" id="SSF53328">
    <property type="entry name" value="Formyltransferase"/>
    <property type="match status" value="1"/>
</dbReference>
<dbReference type="InterPro" id="IPR005794">
    <property type="entry name" value="Fmt"/>
</dbReference>
<dbReference type="EC" id="2.1.2.9" evidence="2 5"/>
<evidence type="ECO:0000256" key="4">
    <source>
        <dbReference type="ARBA" id="ARBA00022917"/>
    </source>
</evidence>
<dbReference type="InterPro" id="IPR005793">
    <property type="entry name" value="Formyl_trans_C"/>
</dbReference>
<gene>
    <name evidence="5 8" type="primary">fmt</name>
    <name evidence="8" type="ORF">F8O01_07810</name>
</gene>
<reference evidence="8 9" key="1">
    <citation type="submission" date="2019-09" db="EMBL/GenBank/DDBJ databases">
        <title>Phylogeny of genus Pseudoclavibacter and closely related genus.</title>
        <authorList>
            <person name="Li Y."/>
        </authorList>
    </citation>
    <scope>NUCLEOTIDE SEQUENCE [LARGE SCALE GENOMIC DNA]</scope>
    <source>
        <strain evidence="8 9">DSM 23821</strain>
    </source>
</reference>